<protein>
    <recommendedName>
        <fullName evidence="10">Glycoside hydrolase family 31 protein</fullName>
    </recommendedName>
</protein>
<dbReference type="Pfam" id="PF21365">
    <property type="entry name" value="Glyco_hydro_31_3rd"/>
    <property type="match status" value="1"/>
</dbReference>
<evidence type="ECO:0000313" key="8">
    <source>
        <dbReference type="Proteomes" id="UP000034416"/>
    </source>
</evidence>
<evidence type="ECO:0000313" key="6">
    <source>
        <dbReference type="EMBL" id="KKB97727.1"/>
    </source>
</evidence>
<comment type="similarity">
    <text evidence="1 2">Belongs to the glycosyl hydrolase 31 family.</text>
</comment>
<name>A0A0F5MUM6_9MYCO</name>
<reference evidence="7 9" key="3">
    <citation type="submission" date="2016-12" db="EMBL/GenBank/DDBJ databases">
        <title>The new phylogeny of genus Mycobacterium.</title>
        <authorList>
            <person name="Tortoli E."/>
            <person name="Trovato A."/>
            <person name="Cirillo D.M."/>
        </authorList>
    </citation>
    <scope>NUCLEOTIDE SEQUENCE [LARGE SCALE GENOMIC DNA]</scope>
    <source>
        <strain evidence="7 9">DSM 44942</strain>
    </source>
</reference>
<dbReference type="InterPro" id="IPR048395">
    <property type="entry name" value="Glyco_hydro_31_C"/>
</dbReference>
<keyword evidence="9" id="KW-1185">Reference proteome</keyword>
<keyword evidence="3" id="KW-0732">Signal</keyword>
<dbReference type="EMBL" id="LASW01000110">
    <property type="protein sequence ID" value="KKB97727.1"/>
    <property type="molecule type" value="Genomic_DNA"/>
</dbReference>
<dbReference type="SUPFAM" id="SSF51011">
    <property type="entry name" value="Glycosyl hydrolase domain"/>
    <property type="match status" value="1"/>
</dbReference>
<evidence type="ECO:0008006" key="10">
    <source>
        <dbReference type="Google" id="ProtNLM"/>
    </source>
</evidence>
<dbReference type="PANTHER" id="PTHR46959">
    <property type="entry name" value="SULFOQUINOVOSIDASE"/>
    <property type="match status" value="1"/>
</dbReference>
<reference evidence="8" key="1">
    <citation type="submission" date="2015-04" db="EMBL/GenBank/DDBJ databases">
        <title>Genome sequence of Mycobacterium arupense GUC1.</title>
        <authorList>
            <person name="Greninger A.L."/>
            <person name="Cunningham G."/>
            <person name="Chiu C.Y."/>
            <person name="Miller S."/>
        </authorList>
    </citation>
    <scope>NUCLEOTIDE SEQUENCE [LARGE SCALE GENOMIC DNA]</scope>
    <source>
        <strain evidence="8">GUC1</strain>
    </source>
</reference>
<gene>
    <name evidence="7" type="ORF">BST15_15975</name>
    <name evidence="6" type="ORF">WR43_17860</name>
</gene>
<evidence type="ECO:0000256" key="1">
    <source>
        <dbReference type="ARBA" id="ARBA00007806"/>
    </source>
</evidence>
<dbReference type="GO" id="GO:0030246">
    <property type="term" value="F:carbohydrate binding"/>
    <property type="evidence" value="ECO:0007669"/>
    <property type="project" value="InterPro"/>
</dbReference>
<evidence type="ECO:0000259" key="5">
    <source>
        <dbReference type="Pfam" id="PF21365"/>
    </source>
</evidence>
<evidence type="ECO:0000256" key="3">
    <source>
        <dbReference type="SAM" id="SignalP"/>
    </source>
</evidence>
<dbReference type="Gene3D" id="2.60.40.1760">
    <property type="entry name" value="glycosyl hydrolase (family 31)"/>
    <property type="match status" value="1"/>
</dbReference>
<dbReference type="GO" id="GO:0004553">
    <property type="term" value="F:hydrolase activity, hydrolyzing O-glycosyl compounds"/>
    <property type="evidence" value="ECO:0007669"/>
    <property type="project" value="InterPro"/>
</dbReference>
<keyword evidence="2" id="KW-0326">Glycosidase</keyword>
<dbReference type="InterPro" id="IPR000322">
    <property type="entry name" value="Glyco_hydro_31_TIM"/>
</dbReference>
<dbReference type="EMBL" id="MVHH01000040">
    <property type="protein sequence ID" value="OQZ94602.1"/>
    <property type="molecule type" value="Genomic_DNA"/>
</dbReference>
<dbReference type="CDD" id="cd14752">
    <property type="entry name" value="GH31_N"/>
    <property type="match status" value="1"/>
</dbReference>
<accession>A0A0F5MUM6</accession>
<organism evidence="6 8">
    <name type="scientific">Mycolicibacter arupensis</name>
    <dbReference type="NCBI Taxonomy" id="342002"/>
    <lineage>
        <taxon>Bacteria</taxon>
        <taxon>Bacillati</taxon>
        <taxon>Actinomycetota</taxon>
        <taxon>Actinomycetes</taxon>
        <taxon>Mycobacteriales</taxon>
        <taxon>Mycobacteriaceae</taxon>
        <taxon>Mycolicibacter</taxon>
    </lineage>
</organism>
<evidence type="ECO:0000313" key="7">
    <source>
        <dbReference type="EMBL" id="OQZ94602.1"/>
    </source>
</evidence>
<evidence type="ECO:0000313" key="9">
    <source>
        <dbReference type="Proteomes" id="UP000192327"/>
    </source>
</evidence>
<dbReference type="Gene3D" id="3.20.20.80">
    <property type="entry name" value="Glycosidases"/>
    <property type="match status" value="1"/>
</dbReference>
<dbReference type="SUPFAM" id="SSF74650">
    <property type="entry name" value="Galactose mutarotase-like"/>
    <property type="match status" value="1"/>
</dbReference>
<dbReference type="SUPFAM" id="SSF51445">
    <property type="entry name" value="(Trans)glycosidases"/>
    <property type="match status" value="1"/>
</dbReference>
<dbReference type="Pfam" id="PF01055">
    <property type="entry name" value="Glyco_hydro_31_2nd"/>
    <property type="match status" value="1"/>
</dbReference>
<feature type="chain" id="PRO_5039199190" description="Glycoside hydrolase family 31 protein" evidence="3">
    <location>
        <begin position="26"/>
        <end position="743"/>
    </location>
</feature>
<feature type="domain" description="Glycoside hydrolase family 31 TIM barrel" evidence="4">
    <location>
        <begin position="321"/>
        <end position="645"/>
    </location>
</feature>
<dbReference type="InterPro" id="IPR011013">
    <property type="entry name" value="Gal_mutarotase_sf_dom"/>
</dbReference>
<keyword evidence="2" id="KW-0378">Hydrolase</keyword>
<evidence type="ECO:0000256" key="2">
    <source>
        <dbReference type="RuleBase" id="RU361185"/>
    </source>
</evidence>
<dbReference type="AlphaFoldDB" id="A0A0F5MUM6"/>
<proteinExistence type="inferred from homology"/>
<feature type="signal peptide" evidence="3">
    <location>
        <begin position="1"/>
        <end position="25"/>
    </location>
</feature>
<dbReference type="PANTHER" id="PTHR46959:SF2">
    <property type="entry name" value="SULFOQUINOVOSIDASE"/>
    <property type="match status" value="1"/>
</dbReference>
<dbReference type="InterPro" id="IPR017853">
    <property type="entry name" value="GH"/>
</dbReference>
<dbReference type="GO" id="GO:0005975">
    <property type="term" value="P:carbohydrate metabolic process"/>
    <property type="evidence" value="ECO:0007669"/>
    <property type="project" value="InterPro"/>
</dbReference>
<dbReference type="Gene3D" id="2.60.40.1180">
    <property type="entry name" value="Golgi alpha-mannosidase II"/>
    <property type="match status" value="1"/>
</dbReference>
<dbReference type="InterPro" id="IPR013780">
    <property type="entry name" value="Glyco_hydro_b"/>
</dbReference>
<dbReference type="Proteomes" id="UP000192327">
    <property type="component" value="Unassembled WGS sequence"/>
</dbReference>
<sequence length="743" mass="79443">MRLRAVVTSIGLAAAAIAVIPPSTALPDPGELSYAGPGFTVRVNQTPFAMQVLNSAGQPVLTQVPSNGGPRLVKNEVQKPLGVTPSEWLFPTRYTPFTFTVGTSSTTPFLISPLWVGDLWEASSCGIQYGATGVLSTRPVPQGLELTLSTDDPSGRTLGVTLSEDSGRLRVSVIPSSTAGIVSMGDSFASPAGERFAGFGGLHNGLDQRGGRFTNWVQEANVGAGPLAPVFNVLMASSGGPHYLFPGGPRAAYYVQPQFTSTAGYGFVLGQTELADWHLDSDRPDAWHVNVAAAHLDYEVAIGDPGQVISALSAANGRHRVPPAWALGTQLDRRIVTGQTGADYAEVVRSDLAKIVAYNLPITAYRPEAWMTLDPAVLRQLIRDFGEHGIHVLLYTRSFVSMDPLRNTSPEDYRYAVANNYVATHANGKPYIVGSPNQALGGQAAVIDFTNPAAKAWYQHTVIEQLETGADGFMSDFGEQTLPDMHFANGQTGATMHNAYPAIYQQAVREAVESFEQSHPGRHIWFYNRAGYTGSTGYEGGNFPGDESTDFSVASGLGALTPDMLNRGLAGAYGYGTDIGGYQDLLAGPTPKELFMRWSQMAALSPIMRVHGAHSGTHMPWDYDQETLDNFRQLAELRKRAIPLISATWATAAGTGVPLSRPVWLAAPDDPQAWAADQEWMIGPDVLVAPVVTQGATSRKVYFPPGCWNRQDGGGSYNGPSEATVSAPLASLPYFARCTAAGF</sequence>
<dbReference type="PATRIC" id="fig|342002.3.peg.2683"/>
<evidence type="ECO:0000259" key="4">
    <source>
        <dbReference type="Pfam" id="PF01055"/>
    </source>
</evidence>
<dbReference type="STRING" id="342002.BST15_15975"/>
<dbReference type="Proteomes" id="UP000034416">
    <property type="component" value="Unassembled WGS sequence"/>
</dbReference>
<comment type="caution">
    <text evidence="6">The sequence shown here is derived from an EMBL/GenBank/DDBJ whole genome shotgun (WGS) entry which is preliminary data.</text>
</comment>
<feature type="domain" description="Glycosyl hydrolase family 31 C-terminal" evidence="5">
    <location>
        <begin position="656"/>
        <end position="737"/>
    </location>
</feature>
<dbReference type="InterPro" id="IPR052990">
    <property type="entry name" value="Sulfoquinovosidase_GH31"/>
</dbReference>
<reference evidence="6" key="2">
    <citation type="submission" date="2015-04" db="EMBL/GenBank/DDBJ databases">
        <title>Genome sequence of Mycobacterium arupense strain GUC1.</title>
        <authorList>
            <person name="Greninger A.L."/>
            <person name="Cunningham G."/>
            <person name="Chiu C.Y."/>
            <person name="Miller S."/>
        </authorList>
    </citation>
    <scope>NUCLEOTIDE SEQUENCE</scope>
    <source>
        <strain evidence="6">GUC1</strain>
    </source>
</reference>